<protein>
    <submittedName>
        <fullName evidence="1">Uncharacterized protein</fullName>
    </submittedName>
</protein>
<organism evidence="1 2">
    <name type="scientific">Vigna unguiculata</name>
    <name type="common">Cowpea</name>
    <dbReference type="NCBI Taxonomy" id="3917"/>
    <lineage>
        <taxon>Eukaryota</taxon>
        <taxon>Viridiplantae</taxon>
        <taxon>Streptophyta</taxon>
        <taxon>Embryophyta</taxon>
        <taxon>Tracheophyta</taxon>
        <taxon>Spermatophyta</taxon>
        <taxon>Magnoliopsida</taxon>
        <taxon>eudicotyledons</taxon>
        <taxon>Gunneridae</taxon>
        <taxon>Pentapetalae</taxon>
        <taxon>rosids</taxon>
        <taxon>fabids</taxon>
        <taxon>Fabales</taxon>
        <taxon>Fabaceae</taxon>
        <taxon>Papilionoideae</taxon>
        <taxon>50 kb inversion clade</taxon>
        <taxon>NPAAA clade</taxon>
        <taxon>indigoferoid/millettioid clade</taxon>
        <taxon>Phaseoleae</taxon>
        <taxon>Vigna</taxon>
    </lineage>
</organism>
<keyword evidence="2" id="KW-1185">Reference proteome</keyword>
<evidence type="ECO:0000313" key="1">
    <source>
        <dbReference type="EMBL" id="QCD86839.1"/>
    </source>
</evidence>
<name>A0A4D6LE11_VIGUN</name>
<proteinExistence type="predicted"/>
<evidence type="ECO:0000313" key="2">
    <source>
        <dbReference type="Proteomes" id="UP000501690"/>
    </source>
</evidence>
<gene>
    <name evidence="1" type="ORF">DEO72_LG3g1366</name>
</gene>
<dbReference type="AlphaFoldDB" id="A0A4D6LE11"/>
<dbReference type="Proteomes" id="UP000501690">
    <property type="component" value="Linkage Group LG3"/>
</dbReference>
<reference evidence="1 2" key="1">
    <citation type="submission" date="2019-04" db="EMBL/GenBank/DDBJ databases">
        <title>An improved genome assembly and genetic linkage map for asparagus bean, Vigna unguiculata ssp. sesquipedialis.</title>
        <authorList>
            <person name="Xia Q."/>
            <person name="Zhang R."/>
            <person name="Dong Y."/>
        </authorList>
    </citation>
    <scope>NUCLEOTIDE SEQUENCE [LARGE SCALE GENOMIC DNA]</scope>
    <source>
        <tissue evidence="1">Leaf</tissue>
    </source>
</reference>
<dbReference type="EMBL" id="CP039347">
    <property type="protein sequence ID" value="QCD86839.1"/>
    <property type="molecule type" value="Genomic_DNA"/>
</dbReference>
<sequence>MVTVKCRDDGGLLRWTVLAGAGTMLWCLFRCCCGANVVVAPLLVCAHVMMEAHRSGEDGGEALLICSSCIAAISVDDDDIVAVGEVRELQ</sequence>
<accession>A0A4D6LE11</accession>